<keyword evidence="6 8" id="KW-0539">Nucleus</keyword>
<dbReference type="GO" id="GO:0005634">
    <property type="term" value="C:nucleus"/>
    <property type="evidence" value="ECO:0007669"/>
    <property type="project" value="UniProtKB-SubCell"/>
</dbReference>
<feature type="compositionally biased region" description="Basic and acidic residues" evidence="9">
    <location>
        <begin position="92"/>
        <end position="106"/>
    </location>
</feature>
<keyword evidence="12" id="KW-1185">Reference proteome</keyword>
<dbReference type="CDD" id="cd10017">
    <property type="entry name" value="B3_DNA"/>
    <property type="match status" value="1"/>
</dbReference>
<feature type="compositionally biased region" description="Gly residues" evidence="9">
    <location>
        <begin position="236"/>
        <end position="246"/>
    </location>
</feature>
<evidence type="ECO:0000256" key="6">
    <source>
        <dbReference type="ARBA" id="ARBA00023242"/>
    </source>
</evidence>
<dbReference type="InterPro" id="IPR044835">
    <property type="entry name" value="ARF_plant"/>
</dbReference>
<dbReference type="GO" id="GO:0006355">
    <property type="term" value="P:regulation of DNA-templated transcription"/>
    <property type="evidence" value="ECO:0007669"/>
    <property type="project" value="InterPro"/>
</dbReference>
<keyword evidence="3 8" id="KW-0805">Transcription regulation</keyword>
<proteinExistence type="inferred from homology"/>
<dbReference type="GO" id="GO:0009734">
    <property type="term" value="P:auxin-activated signaling pathway"/>
    <property type="evidence" value="ECO:0007669"/>
    <property type="project" value="UniProtKB-KW"/>
</dbReference>
<dbReference type="InterPro" id="IPR010525">
    <property type="entry name" value="ARF_dom"/>
</dbReference>
<feature type="region of interest" description="Disordered" evidence="9">
    <location>
        <begin position="497"/>
        <end position="530"/>
    </location>
</feature>
<protein>
    <recommendedName>
        <fullName evidence="8">Auxin response factor</fullName>
    </recommendedName>
</protein>
<organism evidence="11 12">
    <name type="scientific">Actinidia rufa</name>
    <dbReference type="NCBI Taxonomy" id="165716"/>
    <lineage>
        <taxon>Eukaryota</taxon>
        <taxon>Viridiplantae</taxon>
        <taxon>Streptophyta</taxon>
        <taxon>Embryophyta</taxon>
        <taxon>Tracheophyta</taxon>
        <taxon>Spermatophyta</taxon>
        <taxon>Magnoliopsida</taxon>
        <taxon>eudicotyledons</taxon>
        <taxon>Gunneridae</taxon>
        <taxon>Pentapetalae</taxon>
        <taxon>asterids</taxon>
        <taxon>Ericales</taxon>
        <taxon>Actinidiaceae</taxon>
        <taxon>Actinidia</taxon>
    </lineage>
</organism>
<accession>A0A7J0DTC6</accession>
<feature type="domain" description="TF-B3" evidence="10">
    <location>
        <begin position="118"/>
        <end position="237"/>
    </location>
</feature>
<feature type="region of interest" description="Disordered" evidence="9">
    <location>
        <begin position="92"/>
        <end position="111"/>
    </location>
</feature>
<keyword evidence="4 8" id="KW-0238">DNA-binding</keyword>
<evidence type="ECO:0000313" key="11">
    <source>
        <dbReference type="EMBL" id="GFS41832.1"/>
    </source>
</evidence>
<name>A0A7J0DTC6_9ERIC</name>
<comment type="subcellular location">
    <subcellularLocation>
        <location evidence="1 8">Nucleus</location>
    </subcellularLocation>
</comment>
<evidence type="ECO:0000259" key="10">
    <source>
        <dbReference type="PROSITE" id="PS50863"/>
    </source>
</evidence>
<evidence type="ECO:0000256" key="5">
    <source>
        <dbReference type="ARBA" id="ARBA00023163"/>
    </source>
</evidence>
<evidence type="ECO:0000256" key="2">
    <source>
        <dbReference type="ARBA" id="ARBA00007853"/>
    </source>
</evidence>
<dbReference type="EMBL" id="BJWL01000386">
    <property type="protein sequence ID" value="GFS41832.1"/>
    <property type="molecule type" value="Genomic_DNA"/>
</dbReference>
<dbReference type="Pfam" id="PF02362">
    <property type="entry name" value="B3"/>
    <property type="match status" value="1"/>
</dbReference>
<dbReference type="AlphaFoldDB" id="A0A7J0DTC6"/>
<keyword evidence="5 8" id="KW-0804">Transcription</keyword>
<comment type="function">
    <text evidence="8">Auxin response factors (ARFs) are transcriptional factors that bind specifically to the DNA sequence 5'-TGTCTC-3' found in the auxin-responsive promoter elements (AuxREs).</text>
</comment>
<comment type="subunit">
    <text evidence="8">Homodimers and heterodimers.</text>
</comment>
<evidence type="ECO:0000256" key="8">
    <source>
        <dbReference type="RuleBase" id="RU004561"/>
    </source>
</evidence>
<dbReference type="FunFam" id="2.40.330.10:FF:000001">
    <property type="entry name" value="Auxin response factor"/>
    <property type="match status" value="1"/>
</dbReference>
<keyword evidence="7 8" id="KW-0927">Auxin signaling pathway</keyword>
<comment type="similarity">
    <text evidence="2 8">Belongs to the ARF family.</text>
</comment>
<feature type="compositionally biased region" description="Basic and acidic residues" evidence="9">
    <location>
        <begin position="497"/>
        <end position="510"/>
    </location>
</feature>
<feature type="compositionally biased region" description="Polar residues" evidence="9">
    <location>
        <begin position="512"/>
        <end position="530"/>
    </location>
</feature>
<dbReference type="PANTHER" id="PTHR31384">
    <property type="entry name" value="AUXIN RESPONSE FACTOR 4-RELATED"/>
    <property type="match status" value="1"/>
</dbReference>
<dbReference type="GO" id="GO:0003677">
    <property type="term" value="F:DNA binding"/>
    <property type="evidence" value="ECO:0007669"/>
    <property type="project" value="UniProtKB-KW"/>
</dbReference>
<dbReference type="PANTHER" id="PTHR31384:SF94">
    <property type="entry name" value="AUXIN RESPONSE FACTOR 17"/>
    <property type="match status" value="1"/>
</dbReference>
<evidence type="ECO:0000256" key="1">
    <source>
        <dbReference type="ARBA" id="ARBA00004123"/>
    </source>
</evidence>
<dbReference type="SMART" id="SM01019">
    <property type="entry name" value="B3"/>
    <property type="match status" value="1"/>
</dbReference>
<dbReference type="Pfam" id="PF06507">
    <property type="entry name" value="ARF_AD"/>
    <property type="match status" value="1"/>
</dbReference>
<evidence type="ECO:0000256" key="3">
    <source>
        <dbReference type="ARBA" id="ARBA00023015"/>
    </source>
</evidence>
<dbReference type="InterPro" id="IPR003340">
    <property type="entry name" value="B3_DNA-bd"/>
</dbReference>
<evidence type="ECO:0000256" key="4">
    <source>
        <dbReference type="ARBA" id="ARBA00023125"/>
    </source>
</evidence>
<evidence type="ECO:0000313" key="12">
    <source>
        <dbReference type="Proteomes" id="UP000585474"/>
    </source>
</evidence>
<dbReference type="InterPro" id="IPR015300">
    <property type="entry name" value="DNA-bd_pseudobarrel_sf"/>
</dbReference>
<sequence length="530" mass="58045">MDTTAELRPVNLTVWKICAGAAVQIPSVDSRVYYFPQGHAEHSSSPPLLSPLVTSQPLILCRVVAVSFLANPKTDEVFAKIRLVPTNDRSREVHALHRKGDSGGHEGEEDGGDEVVTFSKILTPSDANNGGGFSVPKFCADTVFPPLDYAADPPVQNLLVMDVDGVVWEFRHIYRGTPRRHLLTTGWSKFVNHKKLVAGDSVVFCRNQNSGLVREEGGGGGGKEGAGSMRVKVVDEGGGGDGGGGGGKEEFWGSGRVSAEQETVEESLNVIWNAGMRVKMAMETEDHSKRTWLHGTVTLVLVPDINCPWRGSPWRMLQVTWDEPEDLQNVKRVSPWQVKYDVHTPLLHCPYPPAKKLRIPQNPELPTDGDGNGNGDGDFFFPIKDLSNSIMGQLKPSLMNYTSFPAGMQGARQDPFGVSSLSNFTSENTHNMTPKLETLYPELNIVSSQSENWSPDSQNSVHFFGNELTVKQGCNSTKVGLDTIRLFGKTIRTKHPVESHYDNGRTKDNGTEDNSGSVFDSLSAKTSRWA</sequence>
<comment type="caution">
    <text evidence="11">The sequence shown here is derived from an EMBL/GenBank/DDBJ whole genome shotgun (WGS) entry which is preliminary data.</text>
</comment>
<gene>
    <name evidence="11" type="ORF">Acr_00g0076560</name>
</gene>
<dbReference type="Proteomes" id="UP000585474">
    <property type="component" value="Unassembled WGS sequence"/>
</dbReference>
<dbReference type="SUPFAM" id="SSF101936">
    <property type="entry name" value="DNA-binding pseudobarrel domain"/>
    <property type="match status" value="1"/>
</dbReference>
<evidence type="ECO:0000256" key="9">
    <source>
        <dbReference type="SAM" id="MobiDB-lite"/>
    </source>
</evidence>
<dbReference type="OrthoDB" id="1414159at2759"/>
<reference evidence="12" key="1">
    <citation type="submission" date="2019-07" db="EMBL/GenBank/DDBJ databases">
        <title>De Novo Assembly of kiwifruit Actinidia rufa.</title>
        <authorList>
            <person name="Sugita-Konishi S."/>
            <person name="Sato K."/>
            <person name="Mori E."/>
            <person name="Abe Y."/>
            <person name="Kisaki G."/>
            <person name="Hamano K."/>
            <person name="Suezawa K."/>
            <person name="Otani M."/>
            <person name="Fukuda T."/>
            <person name="Manabe T."/>
            <person name="Gomi K."/>
            <person name="Tabuchi M."/>
            <person name="Akimitsu K."/>
            <person name="Kataoka I."/>
        </authorList>
    </citation>
    <scope>NUCLEOTIDE SEQUENCE [LARGE SCALE GENOMIC DNA]</scope>
    <source>
        <strain evidence="12">cv. Fuchu</strain>
    </source>
</reference>
<feature type="region of interest" description="Disordered" evidence="9">
    <location>
        <begin position="236"/>
        <end position="259"/>
    </location>
</feature>
<evidence type="ECO:0000256" key="7">
    <source>
        <dbReference type="ARBA" id="ARBA00023294"/>
    </source>
</evidence>
<dbReference type="PROSITE" id="PS50863">
    <property type="entry name" value="B3"/>
    <property type="match status" value="1"/>
</dbReference>
<dbReference type="Gene3D" id="2.30.30.1040">
    <property type="match status" value="1"/>
</dbReference>
<dbReference type="Gene3D" id="2.40.330.10">
    <property type="entry name" value="DNA-binding pseudobarrel domain"/>
    <property type="match status" value="1"/>
</dbReference>